<evidence type="ECO:0000256" key="1">
    <source>
        <dbReference type="SAM" id="MobiDB-lite"/>
    </source>
</evidence>
<evidence type="ECO:0000313" key="3">
    <source>
        <dbReference type="Proteomes" id="UP000325081"/>
    </source>
</evidence>
<evidence type="ECO:0000313" key="2">
    <source>
        <dbReference type="EMBL" id="GER39472.1"/>
    </source>
</evidence>
<protein>
    <submittedName>
        <fullName evidence="2">Leucine-rich repeat receptor-like protein kinase</fullName>
    </submittedName>
</protein>
<proteinExistence type="predicted"/>
<accession>A0A5A7Q3S5</accession>
<dbReference type="InterPro" id="IPR032675">
    <property type="entry name" value="LRR_dom_sf"/>
</dbReference>
<comment type="caution">
    <text evidence="2">The sequence shown here is derived from an EMBL/GenBank/DDBJ whole genome shotgun (WGS) entry which is preliminary data.</text>
</comment>
<dbReference type="Gene3D" id="3.80.10.10">
    <property type="entry name" value="Ribonuclease Inhibitor"/>
    <property type="match status" value="1"/>
</dbReference>
<dbReference type="Proteomes" id="UP000325081">
    <property type="component" value="Unassembled WGS sequence"/>
</dbReference>
<keyword evidence="2" id="KW-0418">Kinase</keyword>
<sequence length="138" mass="14749">MPHYPTHYSFSSIDCNPNGRVASLNIVYVSLFGALPPGIDMLGRLFNLTLLGTNLTCPLQVKICRLTSPKLVNINQNAFADAASGEVVVGFFLTQGVRCAQEQFLWQPAGSANNNFSRPTGDGSPNCRLSTGANSPST</sequence>
<dbReference type="GO" id="GO:0016301">
    <property type="term" value="F:kinase activity"/>
    <property type="evidence" value="ECO:0007669"/>
    <property type="project" value="UniProtKB-KW"/>
</dbReference>
<keyword evidence="3" id="KW-1185">Reference proteome</keyword>
<dbReference type="AlphaFoldDB" id="A0A5A7Q3S5"/>
<reference evidence="3" key="1">
    <citation type="journal article" date="2019" name="Curr. Biol.">
        <title>Genome Sequence of Striga asiatica Provides Insight into the Evolution of Plant Parasitism.</title>
        <authorList>
            <person name="Yoshida S."/>
            <person name="Kim S."/>
            <person name="Wafula E.K."/>
            <person name="Tanskanen J."/>
            <person name="Kim Y.M."/>
            <person name="Honaas L."/>
            <person name="Yang Z."/>
            <person name="Spallek T."/>
            <person name="Conn C.E."/>
            <person name="Ichihashi Y."/>
            <person name="Cheong K."/>
            <person name="Cui S."/>
            <person name="Der J.P."/>
            <person name="Gundlach H."/>
            <person name="Jiao Y."/>
            <person name="Hori C."/>
            <person name="Ishida J.K."/>
            <person name="Kasahara H."/>
            <person name="Kiba T."/>
            <person name="Kim M.S."/>
            <person name="Koo N."/>
            <person name="Laohavisit A."/>
            <person name="Lee Y.H."/>
            <person name="Lumba S."/>
            <person name="McCourt P."/>
            <person name="Mortimer J.C."/>
            <person name="Mutuku J.M."/>
            <person name="Nomura T."/>
            <person name="Sasaki-Sekimoto Y."/>
            <person name="Seto Y."/>
            <person name="Wang Y."/>
            <person name="Wakatake T."/>
            <person name="Sakakibara H."/>
            <person name="Demura T."/>
            <person name="Yamaguchi S."/>
            <person name="Yoneyama K."/>
            <person name="Manabe R.I."/>
            <person name="Nelson D.C."/>
            <person name="Schulman A.H."/>
            <person name="Timko M.P."/>
            <person name="dePamphilis C.W."/>
            <person name="Choi D."/>
            <person name="Shirasu K."/>
        </authorList>
    </citation>
    <scope>NUCLEOTIDE SEQUENCE [LARGE SCALE GENOMIC DNA]</scope>
    <source>
        <strain evidence="3">cv. UVA1</strain>
    </source>
</reference>
<gene>
    <name evidence="2" type="ORF">STAS_16095</name>
</gene>
<keyword evidence="2" id="KW-0675">Receptor</keyword>
<keyword evidence="2" id="KW-0808">Transferase</keyword>
<organism evidence="2 3">
    <name type="scientific">Striga asiatica</name>
    <name type="common">Asiatic witchweed</name>
    <name type="synonym">Buchnera asiatica</name>
    <dbReference type="NCBI Taxonomy" id="4170"/>
    <lineage>
        <taxon>Eukaryota</taxon>
        <taxon>Viridiplantae</taxon>
        <taxon>Streptophyta</taxon>
        <taxon>Embryophyta</taxon>
        <taxon>Tracheophyta</taxon>
        <taxon>Spermatophyta</taxon>
        <taxon>Magnoliopsida</taxon>
        <taxon>eudicotyledons</taxon>
        <taxon>Gunneridae</taxon>
        <taxon>Pentapetalae</taxon>
        <taxon>asterids</taxon>
        <taxon>lamiids</taxon>
        <taxon>Lamiales</taxon>
        <taxon>Orobanchaceae</taxon>
        <taxon>Buchnereae</taxon>
        <taxon>Striga</taxon>
    </lineage>
</organism>
<feature type="region of interest" description="Disordered" evidence="1">
    <location>
        <begin position="115"/>
        <end position="138"/>
    </location>
</feature>
<name>A0A5A7Q3S5_STRAF</name>
<dbReference type="EMBL" id="BKCP01005661">
    <property type="protein sequence ID" value="GER39472.1"/>
    <property type="molecule type" value="Genomic_DNA"/>
</dbReference>
<feature type="compositionally biased region" description="Polar residues" evidence="1">
    <location>
        <begin position="127"/>
        <end position="138"/>
    </location>
</feature>
<dbReference type="OrthoDB" id="676979at2759"/>